<evidence type="ECO:0000313" key="2">
    <source>
        <dbReference type="Proteomes" id="UP000199537"/>
    </source>
</evidence>
<accession>A0A1I7N7V3</accession>
<proteinExistence type="predicted"/>
<dbReference type="AlphaFoldDB" id="A0A1I7N7V3"/>
<evidence type="ECO:0000313" key="1">
    <source>
        <dbReference type="EMBL" id="SFV30772.1"/>
    </source>
</evidence>
<dbReference type="Proteomes" id="UP000199537">
    <property type="component" value="Unassembled WGS sequence"/>
</dbReference>
<keyword evidence="2" id="KW-1185">Reference proteome</keyword>
<dbReference type="STRING" id="1393122.SAMN05660895_0886"/>
<dbReference type="EMBL" id="FPCJ01000001">
    <property type="protein sequence ID" value="SFV30772.1"/>
    <property type="molecule type" value="Genomic_DNA"/>
</dbReference>
<gene>
    <name evidence="1" type="ORF">SAMN05660895_0886</name>
</gene>
<name>A0A1I7N7V3_9BACT</name>
<reference evidence="2" key="1">
    <citation type="submission" date="2016-10" db="EMBL/GenBank/DDBJ databases">
        <authorList>
            <person name="Varghese N."/>
            <person name="Submissions S."/>
        </authorList>
    </citation>
    <scope>NUCLEOTIDE SEQUENCE [LARGE SCALE GENOMIC DNA]</scope>
    <source>
        <strain evidence="2">DSM 14807</strain>
    </source>
</reference>
<organism evidence="1 2">
    <name type="scientific">Thermoflavifilum thermophilum</name>
    <dbReference type="NCBI Taxonomy" id="1393122"/>
    <lineage>
        <taxon>Bacteria</taxon>
        <taxon>Pseudomonadati</taxon>
        <taxon>Bacteroidota</taxon>
        <taxon>Chitinophagia</taxon>
        <taxon>Chitinophagales</taxon>
        <taxon>Chitinophagaceae</taxon>
        <taxon>Thermoflavifilum</taxon>
    </lineage>
</organism>
<protein>
    <submittedName>
        <fullName evidence="1">Uncharacterized protein</fullName>
    </submittedName>
</protein>
<sequence>MTEILFFADLFEMTLFIQPPHAFEGLTETETQARLKPWDRNTFQTR</sequence>